<dbReference type="AlphaFoldDB" id="A0A7S1TFH5"/>
<feature type="compositionally biased region" description="Gly residues" evidence="1">
    <location>
        <begin position="27"/>
        <end position="39"/>
    </location>
</feature>
<proteinExistence type="predicted"/>
<dbReference type="EMBL" id="HBGH01011792">
    <property type="protein sequence ID" value="CAD9234457.1"/>
    <property type="molecule type" value="Transcribed_RNA"/>
</dbReference>
<organism evidence="2">
    <name type="scientific">Compsopogon caeruleus</name>
    <dbReference type="NCBI Taxonomy" id="31354"/>
    <lineage>
        <taxon>Eukaryota</taxon>
        <taxon>Rhodophyta</taxon>
        <taxon>Compsopogonophyceae</taxon>
        <taxon>Compsopogonales</taxon>
        <taxon>Compsopogonaceae</taxon>
        <taxon>Compsopogon</taxon>
    </lineage>
</organism>
<evidence type="ECO:0000313" key="2">
    <source>
        <dbReference type="EMBL" id="CAD9234457.1"/>
    </source>
</evidence>
<name>A0A7S1TFH5_9RHOD</name>
<gene>
    <name evidence="2" type="ORF">CCAE0312_LOCUS6546</name>
</gene>
<accession>A0A7S1TFH5</accession>
<feature type="region of interest" description="Disordered" evidence="1">
    <location>
        <begin position="19"/>
        <end position="46"/>
    </location>
</feature>
<evidence type="ECO:0008006" key="3">
    <source>
        <dbReference type="Google" id="ProtNLM"/>
    </source>
</evidence>
<sequence length="428" mass="47855">MVTGMVTLSSKIRKHEGGRIVGRDQGLSGGDSTSGGSGSSDGWTMEQEERLTSEWVKVDVGHQKADSRRFAELRLAASGLKGTGLLEVFAVVEVQGRGEIRREVIGQTEVVLDDPNPNFTTGFSICCDKLTQMETTIIVTFYDRCHRHWALSRSPIPMGKVEFMLSKILNSREKCLDIPLSLSSSRAEPEGLVFISLEEFRIRSSIRDLVSVRLSLDEKVDLAPNLAFFFAISRELKSSPGQWNRIYRSPLLGTPGHVHHHHMDHAKEILTSCTATICSRNLFAKDVDRRMLIELYRVDLSSHRGVENPPVLSGCVFTTVRALHNCQVLNRPLHMECQPSSNLAAAKLVYDRGSTMSGEEGERKAMILTLTGVRWHKSEAEKKRAIQQNTFVEQDCWGRKERTIEGGEMAKSWVGSSISFRRTLVLAK</sequence>
<reference evidence="2" key="1">
    <citation type="submission" date="2021-01" db="EMBL/GenBank/DDBJ databases">
        <authorList>
            <person name="Corre E."/>
            <person name="Pelletier E."/>
            <person name="Niang G."/>
            <person name="Scheremetjew M."/>
            <person name="Finn R."/>
            <person name="Kale V."/>
            <person name="Holt S."/>
            <person name="Cochrane G."/>
            <person name="Meng A."/>
            <person name="Brown T."/>
            <person name="Cohen L."/>
        </authorList>
    </citation>
    <scope>NUCLEOTIDE SEQUENCE</scope>
    <source>
        <strain evidence="2">SAG 36.94</strain>
    </source>
</reference>
<dbReference type="Gene3D" id="2.60.40.150">
    <property type="entry name" value="C2 domain"/>
    <property type="match status" value="1"/>
</dbReference>
<dbReference type="InterPro" id="IPR035892">
    <property type="entry name" value="C2_domain_sf"/>
</dbReference>
<evidence type="ECO:0000256" key="1">
    <source>
        <dbReference type="SAM" id="MobiDB-lite"/>
    </source>
</evidence>
<dbReference type="SUPFAM" id="SSF49562">
    <property type="entry name" value="C2 domain (Calcium/lipid-binding domain, CaLB)"/>
    <property type="match status" value="1"/>
</dbReference>
<protein>
    <recommendedName>
        <fullName evidence="3">C2 domain-containing protein</fullName>
    </recommendedName>
</protein>